<evidence type="ECO:0000313" key="4">
    <source>
        <dbReference type="WBParaSite" id="EVEC_0001096101-mRNA-1"/>
    </source>
</evidence>
<name>A0A0N4VJE0_ENTVE</name>
<evidence type="ECO:0000313" key="3">
    <source>
        <dbReference type="Proteomes" id="UP000274131"/>
    </source>
</evidence>
<dbReference type="AlphaFoldDB" id="A0A0N4VJE0"/>
<evidence type="ECO:0000313" key="2">
    <source>
        <dbReference type="EMBL" id="VDD95536.1"/>
    </source>
</evidence>
<dbReference type="EMBL" id="UXUI01010705">
    <property type="protein sequence ID" value="VDD95536.1"/>
    <property type="molecule type" value="Genomic_DNA"/>
</dbReference>
<organism evidence="4">
    <name type="scientific">Enterobius vermicularis</name>
    <name type="common">Human pinworm</name>
    <dbReference type="NCBI Taxonomy" id="51028"/>
    <lineage>
        <taxon>Eukaryota</taxon>
        <taxon>Metazoa</taxon>
        <taxon>Ecdysozoa</taxon>
        <taxon>Nematoda</taxon>
        <taxon>Chromadorea</taxon>
        <taxon>Rhabditida</taxon>
        <taxon>Spirurina</taxon>
        <taxon>Oxyuridomorpha</taxon>
        <taxon>Oxyuroidea</taxon>
        <taxon>Oxyuridae</taxon>
        <taxon>Enterobius</taxon>
    </lineage>
</organism>
<keyword evidence="1" id="KW-1133">Transmembrane helix</keyword>
<sequence>MYTTAESDMFEEIREIQVFQLRKSSAGCPVVLMGESCPEETPLYYYKCCGQLNTSCCFRLQDWVIVLLIILAVCIILSIVVNFLRCLFCYGR</sequence>
<accession>A0A0N4VJE0</accession>
<protein>
    <submittedName>
        <fullName evidence="4">CX domain-containing protein</fullName>
    </submittedName>
</protein>
<keyword evidence="1" id="KW-0812">Transmembrane</keyword>
<dbReference type="WBParaSite" id="EVEC_0001096101-mRNA-1">
    <property type="protein sequence ID" value="EVEC_0001096101-mRNA-1"/>
    <property type="gene ID" value="EVEC_0001096101"/>
</dbReference>
<dbReference type="Proteomes" id="UP000274131">
    <property type="component" value="Unassembled WGS sequence"/>
</dbReference>
<dbReference type="OrthoDB" id="5835666at2759"/>
<keyword evidence="1" id="KW-0472">Membrane</keyword>
<dbReference type="PANTHER" id="PTHR34149">
    <property type="entry name" value="PROTEIN CBG11905-RELATED"/>
    <property type="match status" value="1"/>
</dbReference>
<dbReference type="Pfam" id="PF10853">
    <property type="entry name" value="DUF2650"/>
    <property type="match status" value="1"/>
</dbReference>
<reference evidence="4" key="1">
    <citation type="submission" date="2017-02" db="UniProtKB">
        <authorList>
            <consortium name="WormBaseParasite"/>
        </authorList>
    </citation>
    <scope>IDENTIFICATION</scope>
</reference>
<gene>
    <name evidence="2" type="ORF">EVEC_LOCUS10287</name>
</gene>
<dbReference type="InterPro" id="IPR022559">
    <property type="entry name" value="SUP-1-like"/>
</dbReference>
<feature type="transmembrane region" description="Helical" evidence="1">
    <location>
        <begin position="63"/>
        <end position="84"/>
    </location>
</feature>
<reference evidence="2 3" key="2">
    <citation type="submission" date="2018-10" db="EMBL/GenBank/DDBJ databases">
        <authorList>
            <consortium name="Pathogen Informatics"/>
        </authorList>
    </citation>
    <scope>NUCLEOTIDE SEQUENCE [LARGE SCALE GENOMIC DNA]</scope>
</reference>
<evidence type="ECO:0000256" key="1">
    <source>
        <dbReference type="SAM" id="Phobius"/>
    </source>
</evidence>
<proteinExistence type="predicted"/>
<dbReference type="PANTHER" id="PTHR34149:SF2">
    <property type="entry name" value="PROTEIN CBG11905"/>
    <property type="match status" value="1"/>
</dbReference>
<keyword evidence="3" id="KW-1185">Reference proteome</keyword>